<name>A0A6J4V737_9BACT</name>
<gene>
    <name evidence="1" type="ORF">AVDCRST_MAG59-3319</name>
</gene>
<accession>A0A6J4V737</accession>
<feature type="non-terminal residue" evidence="1">
    <location>
        <position position="137"/>
    </location>
</feature>
<protein>
    <submittedName>
        <fullName evidence="1">Uncharacterized protein</fullName>
    </submittedName>
</protein>
<sequence length="137" mass="13974">MDDATFDALARGLAARLPRRGLAAALAAAAGLGVAREAGAQVGAEALVCRQFCRVDAECNAGLRCGGVGGRCFKVPDTRLRCNGNGNCPARHEVCTQGGRCVNALATGCPECRVAGDCRVAGARCRAGRCVVPPECV</sequence>
<evidence type="ECO:0000313" key="1">
    <source>
        <dbReference type="EMBL" id="CAA9569103.1"/>
    </source>
</evidence>
<organism evidence="1">
    <name type="scientific">uncultured Thermomicrobiales bacterium</name>
    <dbReference type="NCBI Taxonomy" id="1645740"/>
    <lineage>
        <taxon>Bacteria</taxon>
        <taxon>Pseudomonadati</taxon>
        <taxon>Thermomicrobiota</taxon>
        <taxon>Thermomicrobia</taxon>
        <taxon>Thermomicrobiales</taxon>
        <taxon>environmental samples</taxon>
    </lineage>
</organism>
<dbReference type="AlphaFoldDB" id="A0A6J4V737"/>
<reference evidence="1" key="1">
    <citation type="submission" date="2020-02" db="EMBL/GenBank/DDBJ databases">
        <authorList>
            <person name="Meier V. D."/>
        </authorList>
    </citation>
    <scope>NUCLEOTIDE SEQUENCE</scope>
    <source>
        <strain evidence="1">AVDCRST_MAG59</strain>
    </source>
</reference>
<proteinExistence type="predicted"/>
<dbReference type="EMBL" id="CADCWF010000232">
    <property type="protein sequence ID" value="CAA9569103.1"/>
    <property type="molecule type" value="Genomic_DNA"/>
</dbReference>